<protein>
    <submittedName>
        <fullName evidence="2">Uncharacterized protein</fullName>
    </submittedName>
</protein>
<evidence type="ECO:0000313" key="3">
    <source>
        <dbReference type="Proteomes" id="UP000324091"/>
    </source>
</evidence>
<feature type="region of interest" description="Disordered" evidence="1">
    <location>
        <begin position="82"/>
        <end position="101"/>
    </location>
</feature>
<gene>
    <name evidence="2" type="ORF">D4764_13G0004970</name>
</gene>
<name>A0A5C6P8V3_9TELE</name>
<keyword evidence="3" id="KW-1185">Reference proteome</keyword>
<proteinExistence type="predicted"/>
<comment type="caution">
    <text evidence="2">The sequence shown here is derived from an EMBL/GenBank/DDBJ whole genome shotgun (WGS) entry which is preliminary data.</text>
</comment>
<evidence type="ECO:0000313" key="2">
    <source>
        <dbReference type="EMBL" id="TWW75835.1"/>
    </source>
</evidence>
<organism evidence="2 3">
    <name type="scientific">Takifugu flavidus</name>
    <name type="common">sansaifugu</name>
    <dbReference type="NCBI Taxonomy" id="433684"/>
    <lineage>
        <taxon>Eukaryota</taxon>
        <taxon>Metazoa</taxon>
        <taxon>Chordata</taxon>
        <taxon>Craniata</taxon>
        <taxon>Vertebrata</taxon>
        <taxon>Euteleostomi</taxon>
        <taxon>Actinopterygii</taxon>
        <taxon>Neopterygii</taxon>
        <taxon>Teleostei</taxon>
        <taxon>Neoteleostei</taxon>
        <taxon>Acanthomorphata</taxon>
        <taxon>Eupercaria</taxon>
        <taxon>Tetraodontiformes</taxon>
        <taxon>Tetradontoidea</taxon>
        <taxon>Tetraodontidae</taxon>
        <taxon>Takifugu</taxon>
    </lineage>
</organism>
<accession>A0A5C6P8V3</accession>
<dbReference type="EMBL" id="RHFK02000005">
    <property type="protein sequence ID" value="TWW75835.1"/>
    <property type="molecule type" value="Genomic_DNA"/>
</dbReference>
<reference evidence="2 3" key="1">
    <citation type="submission" date="2019-04" db="EMBL/GenBank/DDBJ databases">
        <title>Chromosome genome assembly for Takifugu flavidus.</title>
        <authorList>
            <person name="Xiao S."/>
        </authorList>
    </citation>
    <scope>NUCLEOTIDE SEQUENCE [LARGE SCALE GENOMIC DNA]</scope>
    <source>
        <strain evidence="2">HTHZ2018</strain>
        <tissue evidence="2">Muscle</tissue>
    </source>
</reference>
<sequence>MRQDRMRSGMLSAEVFTLLPIGINPLTFHQNNKPTAAKGEPILNRPNHLLPGCLRRASTRRYLIHPHTFFSPCPDSFELSHMRQSQQKLRPKPDVRNRNRVSRKTKWIKRELCEEVRRRRSAETFCSVSKSEDSF</sequence>
<dbReference type="AlphaFoldDB" id="A0A5C6P8V3"/>
<evidence type="ECO:0000256" key="1">
    <source>
        <dbReference type="SAM" id="MobiDB-lite"/>
    </source>
</evidence>
<dbReference type="Proteomes" id="UP000324091">
    <property type="component" value="Chromosome 13"/>
</dbReference>